<feature type="region of interest" description="Disordered" evidence="1">
    <location>
        <begin position="156"/>
        <end position="186"/>
    </location>
</feature>
<organism evidence="3">
    <name type="scientific">Harpegnathos saltator</name>
    <name type="common">Jerdon's jumping ant</name>
    <dbReference type="NCBI Taxonomy" id="610380"/>
    <lineage>
        <taxon>Eukaryota</taxon>
        <taxon>Metazoa</taxon>
        <taxon>Ecdysozoa</taxon>
        <taxon>Arthropoda</taxon>
        <taxon>Hexapoda</taxon>
        <taxon>Insecta</taxon>
        <taxon>Pterygota</taxon>
        <taxon>Neoptera</taxon>
        <taxon>Endopterygota</taxon>
        <taxon>Hymenoptera</taxon>
        <taxon>Apocrita</taxon>
        <taxon>Aculeata</taxon>
        <taxon>Formicoidea</taxon>
        <taxon>Formicidae</taxon>
        <taxon>Ponerinae</taxon>
        <taxon>Ponerini</taxon>
        <taxon>Harpegnathos</taxon>
    </lineage>
</organism>
<gene>
    <name evidence="2" type="ORF">EAI_14757</name>
</gene>
<accession>E2BVB5</accession>
<dbReference type="Proteomes" id="UP000008237">
    <property type="component" value="Unassembled WGS sequence"/>
</dbReference>
<dbReference type="OMA" id="INIDHNC"/>
<reference evidence="2 3" key="1">
    <citation type="journal article" date="2010" name="Science">
        <title>Genomic comparison of the ants Camponotus floridanus and Harpegnathos saltator.</title>
        <authorList>
            <person name="Bonasio R."/>
            <person name="Zhang G."/>
            <person name="Ye C."/>
            <person name="Mutti N.S."/>
            <person name="Fang X."/>
            <person name="Qin N."/>
            <person name="Donahue G."/>
            <person name="Yang P."/>
            <person name="Li Q."/>
            <person name="Li C."/>
            <person name="Zhang P."/>
            <person name="Huang Z."/>
            <person name="Berger S.L."/>
            <person name="Reinberg D."/>
            <person name="Wang J."/>
            <person name="Liebig J."/>
        </authorList>
    </citation>
    <scope>NUCLEOTIDE SEQUENCE [LARGE SCALE GENOMIC DNA]</scope>
    <source>
        <strain evidence="2 3">R22 G/1</strain>
    </source>
</reference>
<dbReference type="EMBL" id="GL450824">
    <property type="protein sequence ID" value="EFN80407.1"/>
    <property type="molecule type" value="Genomic_DNA"/>
</dbReference>
<dbReference type="InParanoid" id="E2BVB5"/>
<dbReference type="AlphaFoldDB" id="E2BVB5"/>
<protein>
    <submittedName>
        <fullName evidence="2">Uncharacterized protein</fullName>
    </submittedName>
</protein>
<dbReference type="OrthoDB" id="7695519at2759"/>
<evidence type="ECO:0000313" key="3">
    <source>
        <dbReference type="Proteomes" id="UP000008237"/>
    </source>
</evidence>
<feature type="compositionally biased region" description="Polar residues" evidence="1">
    <location>
        <begin position="165"/>
        <end position="176"/>
    </location>
</feature>
<proteinExistence type="predicted"/>
<evidence type="ECO:0000313" key="2">
    <source>
        <dbReference type="EMBL" id="EFN80407.1"/>
    </source>
</evidence>
<name>E2BVB5_HARSA</name>
<sequence>MASKEKISRKELLLHVRDRARKRKRPLNPFESEEEEEEEAARISASAKKIQGLKEFDVSVNLLEYLLERCVGRFTQNVKESMNNLIWRIAPNVQHSGAHIVQIVLNIAACTFNEGAVAYLLVIHALKINIDHNCAGYYEYQDAHVAEVRARKATREGRIARRQQRSSWNDATTDVEGTSYGPEIAN</sequence>
<evidence type="ECO:0000256" key="1">
    <source>
        <dbReference type="SAM" id="MobiDB-lite"/>
    </source>
</evidence>
<keyword evidence="3" id="KW-1185">Reference proteome</keyword>